<sequence>MEEPRHNPPNAAAAREAGATTRQRIVALAVPMSVAQLFAVVIPVVIVGMMGWMGDQALHVRSLYMPLASLFFAVQLAFDITNQSITARRTGAGERAMGAAMMSMAAAWVVAGLLLAAAVSLSAPGLADLMGAKGDSRGAFITFLRLMSLANLTLAWPVLCASTLRGAGRARSAAVIMLVGNVVEVVALGSLGFGTDLGTVAMPVGTALNGIITGAFGMVMVRRAGLLKGYGWRPGTLTALLRTGVPVSLTNTAMFGMSFAFVTMLKPYGPDVVSGFATASTMQSLIIMPGVVLGSASAIVMNQRLGANPGSQLAPVLAAALRVTLTAYAVLVPILWLLRVPIGHLTTGNPRIAAQTAHYFEIVGPSYLVLGLVLTSLMALQQVGGGLVSVTATVVYVGGSIGAGSYVNHAATGPTPLYTAICAVNAAGVLVVAVALTYLSGRDRRRRYAHPGSAQGRQLWGAAPQTARTD</sequence>
<gene>
    <name evidence="8" type="ORF">J4573_08905</name>
</gene>
<comment type="similarity">
    <text evidence="2">Belongs to the multi antimicrobial extrusion (MATE) (TC 2.A.66.1) family.</text>
</comment>
<dbReference type="EMBL" id="JAGEOJ010000003">
    <property type="protein sequence ID" value="MBO2447201.1"/>
    <property type="molecule type" value="Genomic_DNA"/>
</dbReference>
<feature type="region of interest" description="Disordered" evidence="6">
    <location>
        <begin position="449"/>
        <end position="470"/>
    </location>
</feature>
<evidence type="ECO:0000313" key="8">
    <source>
        <dbReference type="EMBL" id="MBO2447201.1"/>
    </source>
</evidence>
<feature type="transmembrane region" description="Helical" evidence="7">
    <location>
        <begin position="313"/>
        <end position="338"/>
    </location>
</feature>
<feature type="transmembrane region" description="Helical" evidence="7">
    <location>
        <begin position="282"/>
        <end position="301"/>
    </location>
</feature>
<keyword evidence="7" id="KW-1133">Transmembrane helix</keyword>
<feature type="transmembrane region" description="Helical" evidence="7">
    <location>
        <begin position="99"/>
        <end position="119"/>
    </location>
</feature>
<organism evidence="8 9">
    <name type="scientific">Actinomadura barringtoniae</name>
    <dbReference type="NCBI Taxonomy" id="1427535"/>
    <lineage>
        <taxon>Bacteria</taxon>
        <taxon>Bacillati</taxon>
        <taxon>Actinomycetota</taxon>
        <taxon>Actinomycetes</taxon>
        <taxon>Streptosporangiales</taxon>
        <taxon>Thermomonosporaceae</taxon>
        <taxon>Actinomadura</taxon>
    </lineage>
</organism>
<evidence type="ECO:0000256" key="4">
    <source>
        <dbReference type="ARBA" id="ARBA00022448"/>
    </source>
</evidence>
<feature type="transmembrane region" description="Helical" evidence="7">
    <location>
        <begin position="239"/>
        <end position="262"/>
    </location>
</feature>
<accession>A0A939T1B1</accession>
<evidence type="ECO:0000256" key="2">
    <source>
        <dbReference type="ARBA" id="ARBA00010199"/>
    </source>
</evidence>
<dbReference type="Proteomes" id="UP000669179">
    <property type="component" value="Unassembled WGS sequence"/>
</dbReference>
<feature type="transmembrane region" description="Helical" evidence="7">
    <location>
        <begin position="200"/>
        <end position="219"/>
    </location>
</feature>
<evidence type="ECO:0000256" key="7">
    <source>
        <dbReference type="SAM" id="Phobius"/>
    </source>
</evidence>
<evidence type="ECO:0000256" key="5">
    <source>
        <dbReference type="ARBA" id="ARBA00031636"/>
    </source>
</evidence>
<evidence type="ECO:0000256" key="3">
    <source>
        <dbReference type="ARBA" id="ARBA00020268"/>
    </source>
</evidence>
<feature type="transmembrane region" description="Helical" evidence="7">
    <location>
        <begin position="418"/>
        <end position="439"/>
    </location>
</feature>
<evidence type="ECO:0000313" key="9">
    <source>
        <dbReference type="Proteomes" id="UP000669179"/>
    </source>
</evidence>
<feature type="transmembrane region" description="Helical" evidence="7">
    <location>
        <begin position="25"/>
        <end position="52"/>
    </location>
</feature>
<dbReference type="AlphaFoldDB" id="A0A939T1B1"/>
<dbReference type="PANTHER" id="PTHR43298:SF2">
    <property type="entry name" value="FMN_FAD EXPORTER YEEO-RELATED"/>
    <property type="match status" value="1"/>
</dbReference>
<dbReference type="PANTHER" id="PTHR43298">
    <property type="entry name" value="MULTIDRUG RESISTANCE PROTEIN NORM-RELATED"/>
    <property type="match status" value="1"/>
</dbReference>
<name>A0A939T1B1_9ACTN</name>
<comment type="caution">
    <text evidence="8">The sequence shown here is derived from an EMBL/GenBank/DDBJ whole genome shotgun (WGS) entry which is preliminary data.</text>
</comment>
<evidence type="ECO:0000256" key="1">
    <source>
        <dbReference type="ARBA" id="ARBA00003408"/>
    </source>
</evidence>
<keyword evidence="7" id="KW-0812">Transmembrane</keyword>
<feature type="transmembrane region" description="Helical" evidence="7">
    <location>
        <begin position="173"/>
        <end position="194"/>
    </location>
</feature>
<dbReference type="InterPro" id="IPR050222">
    <property type="entry name" value="MATE_MdtK"/>
</dbReference>
<feature type="transmembrane region" description="Helical" evidence="7">
    <location>
        <begin position="387"/>
        <end position="406"/>
    </location>
</feature>
<keyword evidence="4" id="KW-0813">Transport</keyword>
<dbReference type="GO" id="GO:0015297">
    <property type="term" value="F:antiporter activity"/>
    <property type="evidence" value="ECO:0007669"/>
    <property type="project" value="InterPro"/>
</dbReference>
<proteinExistence type="inferred from homology"/>
<dbReference type="GO" id="GO:0005886">
    <property type="term" value="C:plasma membrane"/>
    <property type="evidence" value="ECO:0007669"/>
    <property type="project" value="TreeGrafter"/>
</dbReference>
<feature type="transmembrane region" description="Helical" evidence="7">
    <location>
        <begin position="358"/>
        <end position="380"/>
    </location>
</feature>
<reference evidence="8" key="1">
    <citation type="submission" date="2021-03" db="EMBL/GenBank/DDBJ databases">
        <authorList>
            <person name="Kanchanasin P."/>
            <person name="Saeng-In P."/>
            <person name="Phongsopitanun W."/>
            <person name="Yuki M."/>
            <person name="Kudo T."/>
            <person name="Ohkuma M."/>
            <person name="Tanasupawat S."/>
        </authorList>
    </citation>
    <scope>NUCLEOTIDE SEQUENCE</scope>
    <source>
        <strain evidence="8">GKU 128</strain>
    </source>
</reference>
<feature type="transmembrane region" description="Helical" evidence="7">
    <location>
        <begin position="139"/>
        <end position="161"/>
    </location>
</feature>
<keyword evidence="9" id="KW-1185">Reference proteome</keyword>
<keyword evidence="7" id="KW-0472">Membrane</keyword>
<protein>
    <recommendedName>
        <fullName evidence="3">Probable multidrug resistance protein NorM</fullName>
    </recommendedName>
    <alternativeName>
        <fullName evidence="5">Multidrug-efflux transporter</fullName>
    </alternativeName>
</protein>
<dbReference type="GO" id="GO:0042910">
    <property type="term" value="F:xenobiotic transmembrane transporter activity"/>
    <property type="evidence" value="ECO:0007669"/>
    <property type="project" value="InterPro"/>
</dbReference>
<comment type="function">
    <text evidence="1">Multidrug efflux pump.</text>
</comment>
<evidence type="ECO:0000256" key="6">
    <source>
        <dbReference type="SAM" id="MobiDB-lite"/>
    </source>
</evidence>
<dbReference type="Pfam" id="PF01554">
    <property type="entry name" value="MatE"/>
    <property type="match status" value="2"/>
</dbReference>
<feature type="transmembrane region" description="Helical" evidence="7">
    <location>
        <begin position="58"/>
        <end position="78"/>
    </location>
</feature>
<dbReference type="InterPro" id="IPR002528">
    <property type="entry name" value="MATE_fam"/>
</dbReference>
<dbReference type="RefSeq" id="WP_208254797.1">
    <property type="nucleotide sequence ID" value="NZ_JAGEOJ010000003.1"/>
</dbReference>